<dbReference type="PROSITE" id="PS50887">
    <property type="entry name" value="GGDEF"/>
    <property type="match status" value="1"/>
</dbReference>
<evidence type="ECO:0000256" key="2">
    <source>
        <dbReference type="SAM" id="Phobius"/>
    </source>
</evidence>
<dbReference type="SUPFAM" id="SSF55785">
    <property type="entry name" value="PYP-like sensor domain (PAS domain)"/>
    <property type="match status" value="1"/>
</dbReference>
<dbReference type="InterPro" id="IPR007891">
    <property type="entry name" value="CHASE3"/>
</dbReference>
<dbReference type="Gene3D" id="3.30.70.270">
    <property type="match status" value="1"/>
</dbReference>
<protein>
    <submittedName>
        <fullName evidence="5">Diguanylate cyclase</fullName>
    </submittedName>
</protein>
<dbReference type="EMBL" id="CP051680">
    <property type="protein sequence ID" value="QJD81836.1"/>
    <property type="molecule type" value="Genomic_DNA"/>
</dbReference>
<dbReference type="Pfam" id="PF13426">
    <property type="entry name" value="PAS_9"/>
    <property type="match status" value="1"/>
</dbReference>
<dbReference type="Pfam" id="PF05227">
    <property type="entry name" value="CHASE3"/>
    <property type="match status" value="1"/>
</dbReference>
<feature type="transmembrane region" description="Helical" evidence="2">
    <location>
        <begin position="178"/>
        <end position="203"/>
    </location>
</feature>
<dbReference type="CDD" id="cd00130">
    <property type="entry name" value="PAS"/>
    <property type="match status" value="1"/>
</dbReference>
<dbReference type="InterPro" id="IPR043128">
    <property type="entry name" value="Rev_trsase/Diguanyl_cyclase"/>
</dbReference>
<reference evidence="5 6" key="1">
    <citation type="submission" date="2020-04" db="EMBL/GenBank/DDBJ databases">
        <title>Genome sequencing of novel species.</title>
        <authorList>
            <person name="Heo J."/>
            <person name="Kim S.-J."/>
            <person name="Kim J.-S."/>
            <person name="Hong S.-B."/>
            <person name="Kwon S.-W."/>
        </authorList>
    </citation>
    <scope>NUCLEOTIDE SEQUENCE [LARGE SCALE GENOMIC DNA]</scope>
    <source>
        <strain evidence="5 6">MFER-1</strain>
    </source>
</reference>
<keyword evidence="2" id="KW-1133">Transmembrane helix</keyword>
<dbReference type="GO" id="GO:0005886">
    <property type="term" value="C:plasma membrane"/>
    <property type="evidence" value="ECO:0007669"/>
    <property type="project" value="TreeGrafter"/>
</dbReference>
<dbReference type="FunFam" id="3.30.70.270:FF:000001">
    <property type="entry name" value="Diguanylate cyclase domain protein"/>
    <property type="match status" value="1"/>
</dbReference>
<feature type="coiled-coil region" evidence="1">
    <location>
        <begin position="323"/>
        <end position="350"/>
    </location>
</feature>
<dbReference type="InterPro" id="IPR000160">
    <property type="entry name" value="GGDEF_dom"/>
</dbReference>
<dbReference type="CDD" id="cd01949">
    <property type="entry name" value="GGDEF"/>
    <property type="match status" value="1"/>
</dbReference>
<dbReference type="InterPro" id="IPR029787">
    <property type="entry name" value="Nucleotide_cyclase"/>
</dbReference>
<dbReference type="Proteomes" id="UP000502248">
    <property type="component" value="Chromosome"/>
</dbReference>
<evidence type="ECO:0000313" key="5">
    <source>
        <dbReference type="EMBL" id="QJD81836.1"/>
    </source>
</evidence>
<dbReference type="Gene3D" id="3.30.450.20">
    <property type="entry name" value="PAS domain"/>
    <property type="match status" value="1"/>
</dbReference>
<dbReference type="NCBIfam" id="TIGR00254">
    <property type="entry name" value="GGDEF"/>
    <property type="match status" value="1"/>
</dbReference>
<feature type="domain" description="GGDEF" evidence="4">
    <location>
        <begin position="378"/>
        <end position="515"/>
    </location>
</feature>
<dbReference type="SUPFAM" id="SSF55073">
    <property type="entry name" value="Nucleotide cyclase"/>
    <property type="match status" value="1"/>
</dbReference>
<keyword evidence="2" id="KW-0472">Membrane</keyword>
<dbReference type="PANTHER" id="PTHR45138">
    <property type="entry name" value="REGULATORY COMPONENTS OF SENSORY TRANSDUCTION SYSTEM"/>
    <property type="match status" value="1"/>
</dbReference>
<dbReference type="SMART" id="SM00267">
    <property type="entry name" value="GGDEF"/>
    <property type="match status" value="1"/>
</dbReference>
<dbReference type="InterPro" id="IPR035965">
    <property type="entry name" value="PAS-like_dom_sf"/>
</dbReference>
<dbReference type="PROSITE" id="PS50112">
    <property type="entry name" value="PAS"/>
    <property type="match status" value="1"/>
</dbReference>
<proteinExistence type="predicted"/>
<keyword evidence="2" id="KW-0812">Transmembrane</keyword>
<sequence>MMRRNNWRLASLYICTMGLFLIVSLYNFMSFKEINDTTNRLTRDTYPIDHTINRMLIAIGNQETGIRGYLLTKDPAYLDQFEQGKSEAGQVKELWLDDEIKGGKFETEIASTFESLANVETSFIRVMAMIGNEQYGDAILALDDGEQDRERLLESFRRLETLLTATMKSGWSDQNKRAAFSMVMIIVGAIVTLIAIAATWLMFRTTKNALRSTFESERQYRRLVNNSPDAIAVHQDGVVVFANPACAKLMGVGDSNQLIGLPMMQFVHKPYADIVTDRANRAMNDKDVEALDEQFVRLDGSLVDVEVTAIGYRYEGRPAVLIIAREIGSRKEAERTMKEANELLYRLSTLDGLTSIPNRRSFDQDLRKAWDEALNTHVEVSLVLFDVDNFKAFNDFYGHQAGDACLQTIARIADEEAGKLGGSAYRYGGEEFAILLPNHNRDSAKIAAEQVRRAVNDYRLPNEGISAEAIVTISVGVATWPNSTDQSPEQWLRATDQALYQAKYQGRNSISEAMISIK</sequence>
<organism evidence="5 6">
    <name type="scientific">Cohnella herbarum</name>
    <dbReference type="NCBI Taxonomy" id="2728023"/>
    <lineage>
        <taxon>Bacteria</taxon>
        <taxon>Bacillati</taxon>
        <taxon>Bacillota</taxon>
        <taxon>Bacilli</taxon>
        <taxon>Bacillales</taxon>
        <taxon>Paenibacillaceae</taxon>
        <taxon>Cohnella</taxon>
    </lineage>
</organism>
<dbReference type="GO" id="GO:0052621">
    <property type="term" value="F:diguanylate cyclase activity"/>
    <property type="evidence" value="ECO:0007669"/>
    <property type="project" value="TreeGrafter"/>
</dbReference>
<name>A0A7Z2VEQ6_9BACL</name>
<evidence type="ECO:0000313" key="6">
    <source>
        <dbReference type="Proteomes" id="UP000502248"/>
    </source>
</evidence>
<dbReference type="NCBIfam" id="TIGR00229">
    <property type="entry name" value="sensory_box"/>
    <property type="match status" value="1"/>
</dbReference>
<dbReference type="AlphaFoldDB" id="A0A7Z2VEQ6"/>
<evidence type="ECO:0000259" key="4">
    <source>
        <dbReference type="PROSITE" id="PS50887"/>
    </source>
</evidence>
<dbReference type="InterPro" id="IPR000014">
    <property type="entry name" value="PAS"/>
</dbReference>
<dbReference type="KEGG" id="cheb:HH215_00680"/>
<keyword evidence="1" id="KW-0175">Coiled coil</keyword>
<gene>
    <name evidence="5" type="ORF">HH215_00680</name>
</gene>
<dbReference type="InterPro" id="IPR050469">
    <property type="entry name" value="Diguanylate_Cyclase"/>
</dbReference>
<dbReference type="PANTHER" id="PTHR45138:SF9">
    <property type="entry name" value="DIGUANYLATE CYCLASE DGCM-RELATED"/>
    <property type="match status" value="1"/>
</dbReference>
<feature type="transmembrane region" description="Helical" evidence="2">
    <location>
        <begin position="12"/>
        <end position="29"/>
    </location>
</feature>
<dbReference type="GO" id="GO:0043709">
    <property type="term" value="P:cell adhesion involved in single-species biofilm formation"/>
    <property type="evidence" value="ECO:0007669"/>
    <property type="project" value="TreeGrafter"/>
</dbReference>
<feature type="domain" description="PAS" evidence="3">
    <location>
        <begin position="216"/>
        <end position="286"/>
    </location>
</feature>
<keyword evidence="6" id="KW-1185">Reference proteome</keyword>
<accession>A0A7Z2VEQ6</accession>
<dbReference type="GO" id="GO:1902201">
    <property type="term" value="P:negative regulation of bacterial-type flagellum-dependent cell motility"/>
    <property type="evidence" value="ECO:0007669"/>
    <property type="project" value="TreeGrafter"/>
</dbReference>
<dbReference type="SMART" id="SM00091">
    <property type="entry name" value="PAS"/>
    <property type="match status" value="1"/>
</dbReference>
<evidence type="ECO:0000256" key="1">
    <source>
        <dbReference type="SAM" id="Coils"/>
    </source>
</evidence>
<dbReference type="Pfam" id="PF00990">
    <property type="entry name" value="GGDEF"/>
    <property type="match status" value="1"/>
</dbReference>
<evidence type="ECO:0000259" key="3">
    <source>
        <dbReference type="PROSITE" id="PS50112"/>
    </source>
</evidence>